<sequence length="291" mass="31560">MTTSTPELQRVHTPSGYDVPVSCWHADSQAPLLLFMGALGVGCAFYAKLGAALSASGVHVALLEQRGYGDSALRPSRNSDWGFADIVGNDLAAVLTWATAHFDASSQYLMGHSLGGHYAAIGAGLYPNQVDGLIVVATGSPWFEAYEDAVRRKIHWLTWLIPPCNALFGYYPGDRLGFGGREARTVMSDWRALARTNRYRAAGLSQDLEDLIDRYTGPVLAIRLADDALAPEAAVDALTDKFSSAAIEIDVVDRDTLGDRADHFRWARTPGAVVDRIGRWLPDASGTHSRR</sequence>
<accession>A0ABV7ERZ0</accession>
<evidence type="ECO:0000313" key="3">
    <source>
        <dbReference type="Proteomes" id="UP001595462"/>
    </source>
</evidence>
<dbReference type="Gene3D" id="3.40.50.1820">
    <property type="entry name" value="alpha/beta hydrolase"/>
    <property type="match status" value="1"/>
</dbReference>
<evidence type="ECO:0000313" key="2">
    <source>
        <dbReference type="EMBL" id="MFC3104382.1"/>
    </source>
</evidence>
<keyword evidence="3" id="KW-1185">Reference proteome</keyword>
<dbReference type="InterPro" id="IPR029058">
    <property type="entry name" value="AB_hydrolase_fold"/>
</dbReference>
<gene>
    <name evidence="2" type="ORF">ACFOSU_10830</name>
</gene>
<dbReference type="EMBL" id="JBHRSS010000004">
    <property type="protein sequence ID" value="MFC3104382.1"/>
    <property type="molecule type" value="Genomic_DNA"/>
</dbReference>
<dbReference type="GO" id="GO:0016787">
    <property type="term" value="F:hydrolase activity"/>
    <property type="evidence" value="ECO:0007669"/>
    <property type="project" value="UniProtKB-KW"/>
</dbReference>
<reference evidence="3" key="1">
    <citation type="journal article" date="2019" name="Int. J. Syst. Evol. Microbiol.">
        <title>The Global Catalogue of Microorganisms (GCM) 10K type strain sequencing project: providing services to taxonomists for standard genome sequencing and annotation.</title>
        <authorList>
            <consortium name="The Broad Institute Genomics Platform"/>
            <consortium name="The Broad Institute Genome Sequencing Center for Infectious Disease"/>
            <person name="Wu L."/>
            <person name="Ma J."/>
        </authorList>
    </citation>
    <scope>NUCLEOTIDE SEQUENCE [LARGE SCALE GENOMIC DNA]</scope>
    <source>
        <strain evidence="3">KCTC 52640</strain>
    </source>
</reference>
<keyword evidence="2" id="KW-0378">Hydrolase</keyword>
<comment type="caution">
    <text evidence="2">The sequence shown here is derived from an EMBL/GenBank/DDBJ whole genome shotgun (WGS) entry which is preliminary data.</text>
</comment>
<dbReference type="InterPro" id="IPR017208">
    <property type="entry name" value="UCP037442_abhydr"/>
</dbReference>
<dbReference type="InterPro" id="IPR022742">
    <property type="entry name" value="Hydrolase_4"/>
</dbReference>
<organism evidence="2 3">
    <name type="scientific">Salinisphaera aquimarina</name>
    <dbReference type="NCBI Taxonomy" id="2094031"/>
    <lineage>
        <taxon>Bacteria</taxon>
        <taxon>Pseudomonadati</taxon>
        <taxon>Pseudomonadota</taxon>
        <taxon>Gammaproteobacteria</taxon>
        <taxon>Salinisphaerales</taxon>
        <taxon>Salinisphaeraceae</taxon>
        <taxon>Salinisphaera</taxon>
    </lineage>
</organism>
<dbReference type="Proteomes" id="UP001595462">
    <property type="component" value="Unassembled WGS sequence"/>
</dbReference>
<proteinExistence type="predicted"/>
<name>A0ABV7ERZ0_9GAMM</name>
<dbReference type="RefSeq" id="WP_380689464.1">
    <property type="nucleotide sequence ID" value="NZ_JBHRSS010000004.1"/>
</dbReference>
<dbReference type="Pfam" id="PF12146">
    <property type="entry name" value="Hydrolase_4"/>
    <property type="match status" value="1"/>
</dbReference>
<dbReference type="PIRSF" id="PIRSF037442">
    <property type="entry name" value="UCP037442_abhydr"/>
    <property type="match status" value="1"/>
</dbReference>
<feature type="domain" description="Serine aminopeptidase S33" evidence="1">
    <location>
        <begin position="42"/>
        <end position="158"/>
    </location>
</feature>
<dbReference type="SUPFAM" id="SSF53474">
    <property type="entry name" value="alpha/beta-Hydrolases"/>
    <property type="match status" value="1"/>
</dbReference>
<evidence type="ECO:0000259" key="1">
    <source>
        <dbReference type="Pfam" id="PF12146"/>
    </source>
</evidence>
<protein>
    <submittedName>
        <fullName evidence="2">Alpha/beta fold hydrolase</fullName>
    </submittedName>
</protein>